<dbReference type="EMBL" id="JAMQPM010000024">
    <property type="protein sequence ID" value="MCW7528431.1"/>
    <property type="molecule type" value="Genomic_DNA"/>
</dbReference>
<keyword evidence="1" id="KW-0472">Membrane</keyword>
<name>A0AAW5VIF4_9LEPT</name>
<evidence type="ECO:0000313" key="4">
    <source>
        <dbReference type="Proteomes" id="UP001208540"/>
    </source>
</evidence>
<keyword evidence="5" id="KW-1185">Reference proteome</keyword>
<organism evidence="3 4">
    <name type="scientific">Leptospira soteropolitanensis</name>
    <dbReference type="NCBI Taxonomy" id="2950025"/>
    <lineage>
        <taxon>Bacteria</taxon>
        <taxon>Pseudomonadati</taxon>
        <taxon>Spirochaetota</taxon>
        <taxon>Spirochaetia</taxon>
        <taxon>Leptospirales</taxon>
        <taxon>Leptospiraceae</taxon>
        <taxon>Leptospira</taxon>
    </lineage>
</organism>
<dbReference type="Proteomes" id="UP001208540">
    <property type="component" value="Unassembled WGS sequence"/>
</dbReference>
<proteinExistence type="predicted"/>
<evidence type="ECO:0000313" key="3">
    <source>
        <dbReference type="EMBL" id="MCW7532295.1"/>
    </source>
</evidence>
<dbReference type="EMBL" id="JAMQPL010000026">
    <property type="protein sequence ID" value="MCW7532295.1"/>
    <property type="molecule type" value="Genomic_DNA"/>
</dbReference>
<evidence type="ECO:0000256" key="1">
    <source>
        <dbReference type="SAM" id="Phobius"/>
    </source>
</evidence>
<feature type="transmembrane region" description="Helical" evidence="1">
    <location>
        <begin position="12"/>
        <end position="35"/>
    </location>
</feature>
<dbReference type="Proteomes" id="UP001208912">
    <property type="component" value="Unassembled WGS sequence"/>
</dbReference>
<reference evidence="3 5" key="1">
    <citation type="submission" date="2022-06" db="EMBL/GenBank/DDBJ databases">
        <title>Leptospira isolates from biofilms formed at urban environments.</title>
        <authorList>
            <person name="Ribeiro P.S."/>
            <person name="Sousa T."/>
            <person name="Carvalho N."/>
            <person name="Aburjaile F."/>
            <person name="Neves F."/>
            <person name="Oliveira D."/>
            <person name="Blanco L."/>
            <person name="Lima J."/>
            <person name="Costa F."/>
            <person name="Brenig B."/>
            <person name="Soares S."/>
            <person name="Ramos R."/>
            <person name="Goes-Neto A."/>
            <person name="Matiuzzi M."/>
            <person name="Azevedo V."/>
            <person name="Ristow P."/>
        </authorList>
    </citation>
    <scope>NUCLEOTIDE SEQUENCE</scope>
    <source>
        <strain evidence="2 5">VSF19</strain>
        <strain evidence="3">VSF20</strain>
    </source>
</reference>
<keyword evidence="1" id="KW-1133">Transmembrane helix</keyword>
<protein>
    <submittedName>
        <fullName evidence="3">Uncharacterized protein</fullName>
    </submittedName>
</protein>
<accession>A0AAW5VIF4</accession>
<evidence type="ECO:0000313" key="5">
    <source>
        <dbReference type="Proteomes" id="UP001208912"/>
    </source>
</evidence>
<dbReference type="AlphaFoldDB" id="A0AAW5VIF4"/>
<gene>
    <name evidence="2" type="ORF">ND861_18885</name>
    <name evidence="3" type="ORF">ND862_18910</name>
</gene>
<comment type="caution">
    <text evidence="3">The sequence shown here is derived from an EMBL/GenBank/DDBJ whole genome shotgun (WGS) entry which is preliminary data.</text>
</comment>
<dbReference type="RefSeq" id="WP_265353525.1">
    <property type="nucleotide sequence ID" value="NZ_JAMQPL010000026.1"/>
</dbReference>
<sequence>MIEFLNCNSSAIQAISSIFMLLVTVAYSVATYFMYKEMKQSRLLLLTPEIQLRMVPISNDFNQYHLIVENVSNQTAYNLSFIISPDNFIYFKNIKLVETEIVAKGIPVLTSLDKRNICFIVLARNDRNSDTLSIEINYSGFDKRNHTRNFYFDFNQYKGPTGIYRKDTHDIANILIEINENLKKGKK</sequence>
<evidence type="ECO:0000313" key="2">
    <source>
        <dbReference type="EMBL" id="MCW7528431.1"/>
    </source>
</evidence>
<keyword evidence="1" id="KW-0812">Transmembrane</keyword>